<keyword evidence="3" id="KW-0732">Signal</keyword>
<dbReference type="PANTHER" id="PTHR30532">
    <property type="entry name" value="IRON III DICITRATE-BINDING PERIPLASMIC PROTEIN"/>
    <property type="match status" value="1"/>
</dbReference>
<evidence type="ECO:0000313" key="6">
    <source>
        <dbReference type="EMBL" id="RKD95061.1"/>
    </source>
</evidence>
<comment type="subcellular location">
    <subcellularLocation>
        <location evidence="1">Cell envelope</location>
    </subcellularLocation>
</comment>
<dbReference type="SUPFAM" id="SSF53807">
    <property type="entry name" value="Helical backbone' metal receptor"/>
    <property type="match status" value="1"/>
</dbReference>
<dbReference type="RefSeq" id="WP_120244369.1">
    <property type="nucleotide sequence ID" value="NZ_RAPO01000002.1"/>
</dbReference>
<sequence>MSDENDAAGTTRRDMVEYGGAILAGGLLAGCTGAESDSDAESTAAADGEDDAGDSSAYEVCMEPAGCLEFDEVPETYVTYKEAWAEMGVALGVGDRLAATDLGYGAVDRLNELFYEQLPGVSFPTAGDGVVDIRGGGDAVDKEVFYEIDADVHLMDPNLPRVYFDWSDDETAEIDQNVAPFFGNFIRRERDDAWGDDYEFYTLYEAFETVAKLFQREERYEAFATLHDEMLETIDARLPPEDERPAIGLLNGGSDPANGTFYVMDIADAGYEMKQYRDLGIKNAFEGAETGEHGKVDYETLLEYDPDQLFIHWGITHSESEFYETYVRPMEEGSTGQQLTAVQNDAVYPAGTAEQGPITNLFQTEMLARDQYPEEFGGEQLFDRQRVADIVTGDL</sequence>
<evidence type="ECO:0000256" key="4">
    <source>
        <dbReference type="SAM" id="MobiDB-lite"/>
    </source>
</evidence>
<dbReference type="PROSITE" id="PS50983">
    <property type="entry name" value="FE_B12_PBP"/>
    <property type="match status" value="1"/>
</dbReference>
<name>A0A3R7D9V3_9EURY</name>
<evidence type="ECO:0000256" key="2">
    <source>
        <dbReference type="ARBA" id="ARBA00022448"/>
    </source>
</evidence>
<evidence type="ECO:0000256" key="3">
    <source>
        <dbReference type="ARBA" id="ARBA00022729"/>
    </source>
</evidence>
<dbReference type="AlphaFoldDB" id="A0A3R7D9V3"/>
<dbReference type="Pfam" id="PF01497">
    <property type="entry name" value="Peripla_BP_2"/>
    <property type="match status" value="1"/>
</dbReference>
<protein>
    <submittedName>
        <fullName evidence="6">Iron complex transport system substrate-binding protein</fullName>
    </submittedName>
</protein>
<organism evidence="6 7">
    <name type="scientific">Halopiger aswanensis</name>
    <dbReference type="NCBI Taxonomy" id="148449"/>
    <lineage>
        <taxon>Archaea</taxon>
        <taxon>Methanobacteriati</taxon>
        <taxon>Methanobacteriota</taxon>
        <taxon>Stenosarchaea group</taxon>
        <taxon>Halobacteria</taxon>
        <taxon>Halobacteriales</taxon>
        <taxon>Natrialbaceae</taxon>
        <taxon>Halopiger</taxon>
    </lineage>
</organism>
<evidence type="ECO:0000256" key="1">
    <source>
        <dbReference type="ARBA" id="ARBA00004196"/>
    </source>
</evidence>
<proteinExistence type="predicted"/>
<keyword evidence="2" id="KW-0813">Transport</keyword>
<dbReference type="Gene3D" id="3.40.50.1980">
    <property type="entry name" value="Nitrogenase molybdenum iron protein domain"/>
    <property type="match status" value="2"/>
</dbReference>
<feature type="region of interest" description="Disordered" evidence="4">
    <location>
        <begin position="34"/>
        <end position="56"/>
    </location>
</feature>
<feature type="compositionally biased region" description="Low complexity" evidence="4">
    <location>
        <begin position="34"/>
        <end position="46"/>
    </location>
</feature>
<dbReference type="EMBL" id="RAPO01000002">
    <property type="protein sequence ID" value="RKD95061.1"/>
    <property type="molecule type" value="Genomic_DNA"/>
</dbReference>
<dbReference type="PROSITE" id="PS51318">
    <property type="entry name" value="TAT"/>
    <property type="match status" value="1"/>
</dbReference>
<gene>
    <name evidence="6" type="ORF">ATJ93_1911</name>
</gene>
<dbReference type="Proteomes" id="UP000283805">
    <property type="component" value="Unassembled WGS sequence"/>
</dbReference>
<comment type="caution">
    <text evidence="6">The sequence shown here is derived from an EMBL/GenBank/DDBJ whole genome shotgun (WGS) entry which is preliminary data.</text>
</comment>
<feature type="domain" description="Fe/B12 periplasmic-binding" evidence="5">
    <location>
        <begin position="76"/>
        <end position="380"/>
    </location>
</feature>
<accession>A0A3R7D9V3</accession>
<dbReference type="OrthoDB" id="304381at2157"/>
<dbReference type="InterPro" id="IPR051313">
    <property type="entry name" value="Bact_iron-sidero_bind"/>
</dbReference>
<evidence type="ECO:0000259" key="5">
    <source>
        <dbReference type="PROSITE" id="PS50983"/>
    </source>
</evidence>
<evidence type="ECO:0000313" key="7">
    <source>
        <dbReference type="Proteomes" id="UP000283805"/>
    </source>
</evidence>
<reference evidence="6 7" key="1">
    <citation type="submission" date="2018-09" db="EMBL/GenBank/DDBJ databases">
        <title>Genomic Encyclopedia of Archaeal and Bacterial Type Strains, Phase II (KMG-II): from individual species to whole genera.</title>
        <authorList>
            <person name="Goeker M."/>
        </authorList>
    </citation>
    <scope>NUCLEOTIDE SEQUENCE [LARGE SCALE GENOMIC DNA]</scope>
    <source>
        <strain evidence="6 7">DSM 13151</strain>
    </source>
</reference>
<keyword evidence="7" id="KW-1185">Reference proteome</keyword>
<dbReference type="PANTHER" id="PTHR30532:SF1">
    <property type="entry name" value="IRON(3+)-HYDROXAMATE-BINDING PROTEIN FHUD"/>
    <property type="match status" value="1"/>
</dbReference>
<dbReference type="InterPro" id="IPR006311">
    <property type="entry name" value="TAT_signal"/>
</dbReference>
<dbReference type="InterPro" id="IPR002491">
    <property type="entry name" value="ABC_transptr_periplasmic_BD"/>
</dbReference>